<organism evidence="2">
    <name type="scientific">viral metagenome</name>
    <dbReference type="NCBI Taxonomy" id="1070528"/>
    <lineage>
        <taxon>unclassified sequences</taxon>
        <taxon>metagenomes</taxon>
        <taxon>organismal metagenomes</taxon>
    </lineage>
</organism>
<feature type="region of interest" description="Disordered" evidence="1">
    <location>
        <begin position="173"/>
        <end position="203"/>
    </location>
</feature>
<name>A0A6M3LWI6_9ZZZZ</name>
<evidence type="ECO:0000256" key="1">
    <source>
        <dbReference type="SAM" id="MobiDB-lite"/>
    </source>
</evidence>
<proteinExistence type="predicted"/>
<reference evidence="2" key="1">
    <citation type="submission" date="2020-03" db="EMBL/GenBank/DDBJ databases">
        <title>The deep terrestrial virosphere.</title>
        <authorList>
            <person name="Holmfeldt K."/>
            <person name="Nilsson E."/>
            <person name="Simone D."/>
            <person name="Lopez-Fernandez M."/>
            <person name="Wu X."/>
            <person name="de Brujin I."/>
            <person name="Lundin D."/>
            <person name="Andersson A."/>
            <person name="Bertilsson S."/>
            <person name="Dopson M."/>
        </authorList>
    </citation>
    <scope>NUCLEOTIDE SEQUENCE</scope>
    <source>
        <strain evidence="2">MM171A00924</strain>
    </source>
</reference>
<evidence type="ECO:0000313" key="2">
    <source>
        <dbReference type="EMBL" id="QJA99647.1"/>
    </source>
</evidence>
<protein>
    <submittedName>
        <fullName evidence="2">Uncharacterized protein</fullName>
    </submittedName>
</protein>
<dbReference type="AlphaFoldDB" id="A0A6M3LWI6"/>
<accession>A0A6M3LWI6</accession>
<dbReference type="EMBL" id="MT143661">
    <property type="protein sequence ID" value="QJA99647.1"/>
    <property type="molecule type" value="Genomic_DNA"/>
</dbReference>
<gene>
    <name evidence="2" type="ORF">MM171A00924_0002</name>
</gene>
<sequence length="203" mass="22605">MGYGFDDSVKDSEHIIGNFIQVTKETAIAAGRFIKELSAGTTDNGYEYLDVIVEDDKEASAKKRYFKPVMGDILKTKVELENAESKFSRVVANISRRFLGESYTLPKMPTFLEFVNKIIADIGDKYKDVELRVKVVLDKNDFPTLPNYAPIFELASVPQGESKLKIASFDKVESTGRASTVEPDSFDEGHNPLWGTESSTISS</sequence>